<feature type="domain" description="MaoC-like" evidence="1">
    <location>
        <begin position="14"/>
        <end position="123"/>
    </location>
</feature>
<protein>
    <submittedName>
        <fullName evidence="3">MaoC family dehydratase</fullName>
    </submittedName>
</protein>
<dbReference type="EMBL" id="BMNM01000002">
    <property type="protein sequence ID" value="GGI73815.1"/>
    <property type="molecule type" value="Genomic_DNA"/>
</dbReference>
<reference evidence="5" key="3">
    <citation type="submission" date="2022-09" db="EMBL/GenBank/DDBJ databases">
        <title>Complete genome sequence of Vulcanisaeta souniana.</title>
        <authorList>
            <person name="Kato S."/>
            <person name="Itoh T."/>
            <person name="Ohkuma M."/>
        </authorList>
    </citation>
    <scope>NUCLEOTIDE SEQUENCE [LARGE SCALE GENOMIC DNA]</scope>
    <source>
        <strain evidence="5">JCM 11219</strain>
    </source>
</reference>
<dbReference type="InterPro" id="IPR029069">
    <property type="entry name" value="HotDog_dom_sf"/>
</dbReference>
<dbReference type="PANTHER" id="PTHR43664:SF1">
    <property type="entry name" value="BETA-METHYLMALYL-COA DEHYDRATASE"/>
    <property type="match status" value="1"/>
</dbReference>
<keyword evidence="5" id="KW-1185">Reference proteome</keyword>
<organism evidence="3 4">
    <name type="scientific">Vulcanisaeta souniana JCM 11219</name>
    <dbReference type="NCBI Taxonomy" id="1293586"/>
    <lineage>
        <taxon>Archaea</taxon>
        <taxon>Thermoproteota</taxon>
        <taxon>Thermoprotei</taxon>
        <taxon>Thermoproteales</taxon>
        <taxon>Thermoproteaceae</taxon>
        <taxon>Vulcanisaeta</taxon>
    </lineage>
</organism>
<dbReference type="EMBL" id="AP026830">
    <property type="protein sequence ID" value="BDR91522.1"/>
    <property type="molecule type" value="Genomic_DNA"/>
</dbReference>
<accession>A0A830E8C7</accession>
<reference evidence="3" key="1">
    <citation type="journal article" date="2014" name="Int. J. Syst. Evol. Microbiol.">
        <title>Complete genome sequence of Corynebacterium casei LMG S-19264T (=DSM 44701T), isolated from a smear-ripened cheese.</title>
        <authorList>
            <consortium name="US DOE Joint Genome Institute (JGI-PGF)"/>
            <person name="Walter F."/>
            <person name="Albersmeier A."/>
            <person name="Kalinowski J."/>
            <person name="Ruckert C."/>
        </authorList>
    </citation>
    <scope>NUCLEOTIDE SEQUENCE</scope>
    <source>
        <strain evidence="3">JCM 11219</strain>
    </source>
</reference>
<gene>
    <name evidence="3" type="ORF">GCM10007112_08340</name>
    <name evidence="2" type="ORF">Vsou_06150</name>
</gene>
<sequence length="158" mass="17325">MSLKLPPYTFDDFQVGMKMKSQGLTVTETHIIQFAGLTGDYNPLHVDDLFARESIFEGRVAHGLLVQSLALGLFAQLVAGTTIALLEVNSKFLKPVKIGDTIYVESEVADKKPSNKYNGGVITFKHEVKNQNGETVATIETKLMVARGPAMKKNVIKT</sequence>
<dbReference type="Pfam" id="PF01575">
    <property type="entry name" value="MaoC_dehydratas"/>
    <property type="match status" value="1"/>
</dbReference>
<dbReference type="AlphaFoldDB" id="A0A830E8C7"/>
<evidence type="ECO:0000259" key="1">
    <source>
        <dbReference type="Pfam" id="PF01575"/>
    </source>
</evidence>
<dbReference type="Proteomes" id="UP001060771">
    <property type="component" value="Chromosome"/>
</dbReference>
<dbReference type="Proteomes" id="UP000657075">
    <property type="component" value="Unassembled WGS sequence"/>
</dbReference>
<evidence type="ECO:0000313" key="4">
    <source>
        <dbReference type="Proteomes" id="UP000657075"/>
    </source>
</evidence>
<evidence type="ECO:0000313" key="5">
    <source>
        <dbReference type="Proteomes" id="UP001060771"/>
    </source>
</evidence>
<dbReference type="Gene3D" id="3.10.129.10">
    <property type="entry name" value="Hotdog Thioesterase"/>
    <property type="match status" value="1"/>
</dbReference>
<dbReference type="InterPro" id="IPR052342">
    <property type="entry name" value="MCH/BMMD"/>
</dbReference>
<name>A0A830E8C7_9CREN</name>
<evidence type="ECO:0000313" key="3">
    <source>
        <dbReference type="EMBL" id="GGI73815.1"/>
    </source>
</evidence>
<reference evidence="2" key="4">
    <citation type="journal article" date="2023" name="Microbiol. Resour. Announc.">
        <title>Complete Genome Sequence of Vulcanisaeta souniana Strain IC-059, a Hyperthermophilic Archaeon Isolated from Hot Spring Water in Japan.</title>
        <authorList>
            <person name="Kato S."/>
            <person name="Itoh T."/>
            <person name="Wu L."/>
            <person name="Ma J."/>
            <person name="Ohkuma M."/>
        </authorList>
    </citation>
    <scope>NUCLEOTIDE SEQUENCE</scope>
    <source>
        <strain evidence="2">JCM 11219</strain>
    </source>
</reference>
<dbReference type="SUPFAM" id="SSF54637">
    <property type="entry name" value="Thioesterase/thiol ester dehydrase-isomerase"/>
    <property type="match status" value="1"/>
</dbReference>
<dbReference type="InterPro" id="IPR002539">
    <property type="entry name" value="MaoC-like_dom"/>
</dbReference>
<proteinExistence type="predicted"/>
<evidence type="ECO:0000313" key="2">
    <source>
        <dbReference type="EMBL" id="BDR91522.1"/>
    </source>
</evidence>
<reference evidence="3" key="2">
    <citation type="submission" date="2020-09" db="EMBL/GenBank/DDBJ databases">
        <authorList>
            <person name="Sun Q."/>
            <person name="Ohkuma M."/>
        </authorList>
    </citation>
    <scope>NUCLEOTIDE SEQUENCE</scope>
    <source>
        <strain evidence="3">JCM 11219</strain>
    </source>
</reference>
<dbReference type="PANTHER" id="PTHR43664">
    <property type="entry name" value="MONOAMINE OXIDASE-RELATED"/>
    <property type="match status" value="1"/>
</dbReference>